<dbReference type="EMBL" id="PDUD01000001">
    <property type="protein sequence ID" value="PHN08687.1"/>
    <property type="molecule type" value="Genomic_DNA"/>
</dbReference>
<dbReference type="OrthoDB" id="1163795at2"/>
<gene>
    <name evidence="1" type="ORF">CRP01_01890</name>
</gene>
<dbReference type="Proteomes" id="UP000223913">
    <property type="component" value="Unassembled WGS sequence"/>
</dbReference>
<comment type="caution">
    <text evidence="1">The sequence shown here is derived from an EMBL/GenBank/DDBJ whole genome shotgun (WGS) entry which is preliminary data.</text>
</comment>
<evidence type="ECO:0000313" key="1">
    <source>
        <dbReference type="EMBL" id="PHN08687.1"/>
    </source>
</evidence>
<dbReference type="AlphaFoldDB" id="A0A2D0NJQ3"/>
<sequence>MKKNNLRIKKSRTGIKKKLERFITTLTVDPFGYEKNIKINVLRFFSLVAKEELLSQNRLTISIYIHDDNLYGFLDSHMGITRILSRKEISELFTGETTPNAWILDKIKKCIYQISLENSIPDNQLEVLIKIVDCTPTIEFYDVNGYLKDLPIKELVRLVKSL</sequence>
<keyword evidence="2" id="KW-1185">Reference proteome</keyword>
<name>A0A2D0NJQ3_FLAN2</name>
<accession>A0A2D0NJQ3</accession>
<proteinExistence type="predicted"/>
<dbReference type="RefSeq" id="WP_099148277.1">
    <property type="nucleotide sequence ID" value="NZ_PDUD01000001.1"/>
</dbReference>
<organism evidence="1 2">
    <name type="scientific">Flavilitoribacter nigricans (strain ATCC 23147 / DSM 23189 / NBRC 102662 / NCIMB 1420 / SS-2)</name>
    <name type="common">Lewinella nigricans</name>
    <dbReference type="NCBI Taxonomy" id="1122177"/>
    <lineage>
        <taxon>Bacteria</taxon>
        <taxon>Pseudomonadati</taxon>
        <taxon>Bacteroidota</taxon>
        <taxon>Saprospiria</taxon>
        <taxon>Saprospirales</taxon>
        <taxon>Lewinellaceae</taxon>
        <taxon>Flavilitoribacter</taxon>
    </lineage>
</organism>
<reference evidence="1 2" key="1">
    <citation type="submission" date="2017-10" db="EMBL/GenBank/DDBJ databases">
        <title>The draft genome sequence of Lewinella nigricans NBRC 102662.</title>
        <authorList>
            <person name="Wang K."/>
        </authorList>
    </citation>
    <scope>NUCLEOTIDE SEQUENCE [LARGE SCALE GENOMIC DNA]</scope>
    <source>
        <strain evidence="1 2">NBRC 102662</strain>
    </source>
</reference>
<evidence type="ECO:0000313" key="2">
    <source>
        <dbReference type="Proteomes" id="UP000223913"/>
    </source>
</evidence>
<protein>
    <submittedName>
        <fullName evidence="1">Uncharacterized protein</fullName>
    </submittedName>
</protein>